<dbReference type="AlphaFoldDB" id="A0A4Y2BCF7"/>
<organism evidence="1 2">
    <name type="scientific">Araneus ventricosus</name>
    <name type="common">Orbweaver spider</name>
    <name type="synonym">Epeira ventricosa</name>
    <dbReference type="NCBI Taxonomy" id="182803"/>
    <lineage>
        <taxon>Eukaryota</taxon>
        <taxon>Metazoa</taxon>
        <taxon>Ecdysozoa</taxon>
        <taxon>Arthropoda</taxon>
        <taxon>Chelicerata</taxon>
        <taxon>Arachnida</taxon>
        <taxon>Araneae</taxon>
        <taxon>Araneomorphae</taxon>
        <taxon>Entelegynae</taxon>
        <taxon>Araneoidea</taxon>
        <taxon>Araneidae</taxon>
        <taxon>Araneus</taxon>
    </lineage>
</organism>
<dbReference type="EMBL" id="BGPR01000068">
    <property type="protein sequence ID" value="GBL89992.1"/>
    <property type="molecule type" value="Genomic_DNA"/>
</dbReference>
<keyword evidence="2" id="KW-1185">Reference proteome</keyword>
<sequence>MQIQQLLHWCCNVRRSAILHKNCAIHTSALLQCWNELISEKIFITCPVDCTCYRTNLLEKERADFKCCRKPALHSDLLRMKRQWLHLERILSCPYSAILSIDRTLEMEMGFVCPQNVPWPSIVHFHSSKKYQDESFSFWQVIRNQLLNMRNFEWIALQNVS</sequence>
<reference evidence="1 2" key="1">
    <citation type="journal article" date="2019" name="Sci. Rep.">
        <title>Orb-weaving spider Araneus ventricosus genome elucidates the spidroin gene catalogue.</title>
        <authorList>
            <person name="Kono N."/>
            <person name="Nakamura H."/>
            <person name="Ohtoshi R."/>
            <person name="Moran D.A.P."/>
            <person name="Shinohara A."/>
            <person name="Yoshida Y."/>
            <person name="Fujiwara M."/>
            <person name="Mori M."/>
            <person name="Tomita M."/>
            <person name="Arakawa K."/>
        </authorList>
    </citation>
    <scope>NUCLEOTIDE SEQUENCE [LARGE SCALE GENOMIC DNA]</scope>
</reference>
<evidence type="ECO:0000313" key="2">
    <source>
        <dbReference type="Proteomes" id="UP000499080"/>
    </source>
</evidence>
<evidence type="ECO:0000313" key="1">
    <source>
        <dbReference type="EMBL" id="GBL89992.1"/>
    </source>
</evidence>
<protein>
    <submittedName>
        <fullName evidence="1">Uncharacterized protein</fullName>
    </submittedName>
</protein>
<accession>A0A4Y2BCF7</accession>
<name>A0A4Y2BCF7_ARAVE</name>
<dbReference type="Proteomes" id="UP000499080">
    <property type="component" value="Unassembled WGS sequence"/>
</dbReference>
<comment type="caution">
    <text evidence="1">The sequence shown here is derived from an EMBL/GenBank/DDBJ whole genome shotgun (WGS) entry which is preliminary data.</text>
</comment>
<proteinExistence type="predicted"/>
<gene>
    <name evidence="1" type="ORF">AVEN_178396_1</name>
</gene>